<dbReference type="HOGENOM" id="CLU_3020310_0_0_1"/>
<dbReference type="Proteomes" id="UP000015102">
    <property type="component" value="Unassembled WGS sequence"/>
</dbReference>
<protein>
    <submittedName>
        <fullName evidence="2">Uncharacterized protein</fullName>
    </submittedName>
</protein>
<sequence length="56" mass="6817">LPMVSWLTYEILRLPRYSLGVYDPVDIHGKGMLRIYLRNCMIYLGFYFIMFFITLY</sequence>
<dbReference type="STRING" id="36166.T1H5W2"/>
<accession>T1H5W2</accession>
<dbReference type="AlphaFoldDB" id="T1H5W2"/>
<reference evidence="2" key="2">
    <citation type="submission" date="2015-06" db="UniProtKB">
        <authorList>
            <consortium name="EnsemblMetazoa"/>
        </authorList>
    </citation>
    <scope>IDENTIFICATION</scope>
</reference>
<feature type="transmembrane region" description="Helical" evidence="1">
    <location>
        <begin position="36"/>
        <end position="55"/>
    </location>
</feature>
<dbReference type="EnsemblMetazoa" id="MESCA012095-RA">
    <property type="protein sequence ID" value="MESCA012095-PA"/>
    <property type="gene ID" value="MESCA012095"/>
</dbReference>
<evidence type="ECO:0000313" key="3">
    <source>
        <dbReference type="Proteomes" id="UP000015102"/>
    </source>
</evidence>
<reference evidence="3" key="1">
    <citation type="submission" date="2013-02" db="EMBL/GenBank/DDBJ databases">
        <authorList>
            <person name="Hughes D."/>
        </authorList>
    </citation>
    <scope>NUCLEOTIDE SEQUENCE</scope>
    <source>
        <strain>Durham</strain>
        <strain evidence="3">NC isolate 2 -- Noor lab</strain>
    </source>
</reference>
<keyword evidence="1" id="KW-0812">Transmembrane</keyword>
<name>T1H5W2_MEGSC</name>
<keyword evidence="1" id="KW-0472">Membrane</keyword>
<keyword evidence="1" id="KW-1133">Transmembrane helix</keyword>
<dbReference type="OMA" id="IYLRNCM"/>
<keyword evidence="3" id="KW-1185">Reference proteome</keyword>
<proteinExistence type="predicted"/>
<evidence type="ECO:0000256" key="1">
    <source>
        <dbReference type="SAM" id="Phobius"/>
    </source>
</evidence>
<organism evidence="2 3">
    <name type="scientific">Megaselia scalaris</name>
    <name type="common">Humpbacked fly</name>
    <name type="synonym">Phora scalaris</name>
    <dbReference type="NCBI Taxonomy" id="36166"/>
    <lineage>
        <taxon>Eukaryota</taxon>
        <taxon>Metazoa</taxon>
        <taxon>Ecdysozoa</taxon>
        <taxon>Arthropoda</taxon>
        <taxon>Hexapoda</taxon>
        <taxon>Insecta</taxon>
        <taxon>Pterygota</taxon>
        <taxon>Neoptera</taxon>
        <taxon>Endopterygota</taxon>
        <taxon>Diptera</taxon>
        <taxon>Brachycera</taxon>
        <taxon>Muscomorpha</taxon>
        <taxon>Platypezoidea</taxon>
        <taxon>Phoridae</taxon>
        <taxon>Megaseliini</taxon>
        <taxon>Megaselia</taxon>
    </lineage>
</organism>
<evidence type="ECO:0000313" key="2">
    <source>
        <dbReference type="EnsemblMetazoa" id="MESCA012095-PA"/>
    </source>
</evidence>